<keyword evidence="1 2" id="KW-0175">Coiled coil</keyword>
<evidence type="ECO:0000256" key="2">
    <source>
        <dbReference type="SAM" id="Coils"/>
    </source>
</evidence>
<feature type="coiled-coil region" evidence="2">
    <location>
        <begin position="473"/>
        <end position="507"/>
    </location>
</feature>
<organism evidence="3 4">
    <name type="scientific">Trichonephila inaurata madagascariensis</name>
    <dbReference type="NCBI Taxonomy" id="2747483"/>
    <lineage>
        <taxon>Eukaryota</taxon>
        <taxon>Metazoa</taxon>
        <taxon>Ecdysozoa</taxon>
        <taxon>Arthropoda</taxon>
        <taxon>Chelicerata</taxon>
        <taxon>Arachnida</taxon>
        <taxon>Araneae</taxon>
        <taxon>Araneomorphae</taxon>
        <taxon>Entelegynae</taxon>
        <taxon>Araneoidea</taxon>
        <taxon>Nephilidae</taxon>
        <taxon>Trichonephila</taxon>
        <taxon>Trichonephila inaurata</taxon>
    </lineage>
</organism>
<evidence type="ECO:0000256" key="1">
    <source>
        <dbReference type="ARBA" id="ARBA00023054"/>
    </source>
</evidence>
<dbReference type="PANTHER" id="PTHR32083">
    <property type="entry name" value="CILIA AND FLAGELLA-ASSOCIATED PROTEIN 58-RELATED"/>
    <property type="match status" value="1"/>
</dbReference>
<feature type="coiled-coil region" evidence="2">
    <location>
        <begin position="412"/>
        <end position="446"/>
    </location>
</feature>
<dbReference type="EMBL" id="BMAV01003261">
    <property type="protein sequence ID" value="GFY42703.1"/>
    <property type="molecule type" value="Genomic_DNA"/>
</dbReference>
<reference evidence="3" key="1">
    <citation type="submission" date="2020-08" db="EMBL/GenBank/DDBJ databases">
        <title>Multicomponent nature underlies the extraordinary mechanical properties of spider dragline silk.</title>
        <authorList>
            <person name="Kono N."/>
            <person name="Nakamura H."/>
            <person name="Mori M."/>
            <person name="Yoshida Y."/>
            <person name="Ohtoshi R."/>
            <person name="Malay A.D."/>
            <person name="Moran D.A.P."/>
            <person name="Tomita M."/>
            <person name="Numata K."/>
            <person name="Arakawa K."/>
        </authorList>
    </citation>
    <scope>NUCLEOTIDE SEQUENCE</scope>
</reference>
<feature type="non-terminal residue" evidence="3">
    <location>
        <position position="1"/>
    </location>
</feature>
<gene>
    <name evidence="3" type="primary">Cfap58</name>
    <name evidence="3" type="ORF">TNIN_498041</name>
</gene>
<keyword evidence="3" id="KW-0966">Cell projection</keyword>
<name>A0A8X6WWL5_9ARAC</name>
<keyword evidence="3" id="KW-0282">Flagellum</keyword>
<comment type="caution">
    <text evidence="3">The sequence shown here is derived from an EMBL/GenBank/DDBJ whole genome shotgun (WGS) entry which is preliminary data.</text>
</comment>
<evidence type="ECO:0000313" key="4">
    <source>
        <dbReference type="Proteomes" id="UP000886998"/>
    </source>
</evidence>
<dbReference type="PANTHER" id="PTHR32083:SF0">
    <property type="entry name" value="CILIA AND FLAGELLA-ASSOCIATED PROTEIN 58"/>
    <property type="match status" value="1"/>
</dbReference>
<keyword evidence="3" id="KW-0969">Cilium</keyword>
<dbReference type="GO" id="GO:0005856">
    <property type="term" value="C:cytoskeleton"/>
    <property type="evidence" value="ECO:0007669"/>
    <property type="project" value="TreeGrafter"/>
</dbReference>
<keyword evidence="4" id="KW-1185">Reference proteome</keyword>
<proteinExistence type="predicted"/>
<protein>
    <submittedName>
        <fullName evidence="3">Cilia-and flagella-associated protein 58</fullName>
    </submittedName>
</protein>
<dbReference type="Proteomes" id="UP000886998">
    <property type="component" value="Unassembled WGS sequence"/>
</dbReference>
<dbReference type="AlphaFoldDB" id="A0A8X6WWL5"/>
<dbReference type="OrthoDB" id="264785at2759"/>
<sequence>PQAEKSNIIKEKNDLARKGSLQESKILELEAKVQSLKDQIMSQQKLIDTLEKELKQNEEKIKEMTKQRNALLEELTQKDVIISHLQLDFKASEEKLVSAVRDIDAQKLEIAKLQRMLKRVEKAKDRIAANALELKKTNSKLHGEIRGLELQVGESEKMVAKVRQQLEEEYAKYKLLAEDERFYRKLCSDANRKIEKLNEEFMLLDKHILQLKSHNQEIDEQRKKLECQLKSTSDELDSVKEFLREEKRGCEELLTQMRRKESENKNLLKNIANLEHGIHNLERKVQNMTEDKDSLNTRLNERDVEIKSSKEKIRLLEHDLSVLDRTLEERVDDIKLLKLQLSEMYRGQNLMEGKVENLHIARQELIETQRQLQDNKFKSKRMEGEIQRPVNFHRWRILEGTDPDRAKLVFKNQALQKQLIQKTAELDNKELELRDKEQLIQSQSEMLRRRSEQAVEEHLMDCKRELKSRMDRLKCLTAENNMYENLMEKYRKEVMALRDQLRKYKMVEFDVKTRPKKKQSV</sequence>
<evidence type="ECO:0000313" key="3">
    <source>
        <dbReference type="EMBL" id="GFY42703.1"/>
    </source>
</evidence>
<feature type="coiled-coil region" evidence="2">
    <location>
        <begin position="26"/>
        <end position="298"/>
    </location>
</feature>
<accession>A0A8X6WWL5</accession>